<evidence type="ECO:0000313" key="1">
    <source>
        <dbReference type="EMBL" id="OUN45314.1"/>
    </source>
</evidence>
<protein>
    <submittedName>
        <fullName evidence="1">Uncharacterized protein</fullName>
    </submittedName>
</protein>
<dbReference type="EMBL" id="NFHM01000002">
    <property type="protein sequence ID" value="OUN45314.1"/>
    <property type="molecule type" value="Genomic_DNA"/>
</dbReference>
<sequence length="89" mass="10134">MALTLCHLAKLTNYNDMKLNESAIENLYLALSSPYNSMEFIKKDKAYNYDNVIEETIATFVANPSLIPSEKAKMNVAELMKIQIEENLD</sequence>
<dbReference type="AlphaFoldDB" id="A0A1Y3U984"/>
<comment type="caution">
    <text evidence="1">The sequence shown here is derived from an EMBL/GenBank/DDBJ whole genome shotgun (WGS) entry which is preliminary data.</text>
</comment>
<dbReference type="Proteomes" id="UP000195455">
    <property type="component" value="Unassembled WGS sequence"/>
</dbReference>
<proteinExistence type="predicted"/>
<accession>A0A1Y3U984</accession>
<dbReference type="RefSeq" id="WP_087988690.1">
    <property type="nucleotide sequence ID" value="NZ_NFHM01000002.1"/>
</dbReference>
<gene>
    <name evidence="1" type="ORF">B5G26_03340</name>
</gene>
<organism evidence="1 2">
    <name type="scientific">Anaerotignum lactatifermentans</name>
    <dbReference type="NCBI Taxonomy" id="160404"/>
    <lineage>
        <taxon>Bacteria</taxon>
        <taxon>Bacillati</taxon>
        <taxon>Bacillota</taxon>
        <taxon>Clostridia</taxon>
        <taxon>Lachnospirales</taxon>
        <taxon>Anaerotignaceae</taxon>
        <taxon>Anaerotignum</taxon>
    </lineage>
</organism>
<name>A0A1Y3U984_9FIRM</name>
<reference evidence="2" key="1">
    <citation type="submission" date="2017-04" db="EMBL/GenBank/DDBJ databases">
        <title>Function of individual gut microbiota members based on whole genome sequencing of pure cultures obtained from chicken caecum.</title>
        <authorList>
            <person name="Medvecky M."/>
            <person name="Cejkova D."/>
            <person name="Polansky O."/>
            <person name="Karasova D."/>
            <person name="Kubasova T."/>
            <person name="Cizek A."/>
            <person name="Rychlik I."/>
        </authorList>
    </citation>
    <scope>NUCLEOTIDE SEQUENCE [LARGE SCALE GENOMIC DNA]</scope>
    <source>
        <strain evidence="2">An75</strain>
    </source>
</reference>
<evidence type="ECO:0000313" key="2">
    <source>
        <dbReference type="Proteomes" id="UP000195455"/>
    </source>
</evidence>